<dbReference type="EC" id="5.4.99.5" evidence="1 3"/>
<gene>
    <name evidence="4" type="primary">aroH</name>
    <name evidence="4" type="ORF">IC621_00065</name>
</gene>
<reference evidence="4" key="1">
    <citation type="submission" date="2020-09" db="EMBL/GenBank/DDBJ databases">
        <title>A novel bacterium of genus Bacillus, isolated from South China Sea.</title>
        <authorList>
            <person name="Huang H."/>
            <person name="Mo K."/>
            <person name="Hu Y."/>
        </authorList>
    </citation>
    <scope>NUCLEOTIDE SEQUENCE</scope>
    <source>
        <strain evidence="4">IB182487</strain>
    </source>
</reference>
<dbReference type="Gene3D" id="3.30.1330.40">
    <property type="entry name" value="RutC-like"/>
    <property type="match status" value="1"/>
</dbReference>
<dbReference type="PANTHER" id="PTHR21164:SF0">
    <property type="entry name" value="CHORISMATE MUTASE AROH"/>
    <property type="match status" value="1"/>
</dbReference>
<dbReference type="SUPFAM" id="SSF55298">
    <property type="entry name" value="YjgF-like"/>
    <property type="match status" value="1"/>
</dbReference>
<keyword evidence="2 3" id="KW-0057">Aromatic amino acid biosynthesis</keyword>
<dbReference type="PANTHER" id="PTHR21164">
    <property type="entry name" value="CHORISMATE MUTASE"/>
    <property type="match status" value="1"/>
</dbReference>
<dbReference type="InterPro" id="IPR008243">
    <property type="entry name" value="Chorismate_mutase_AroH"/>
</dbReference>
<feature type="binding site" evidence="2">
    <location>
        <position position="89"/>
    </location>
    <ligand>
        <name>prephenate</name>
        <dbReference type="ChEBI" id="CHEBI:29934"/>
    </ligand>
</feature>
<dbReference type="NCBIfam" id="TIGR01796">
    <property type="entry name" value="CM_mono_aroH"/>
    <property type="match status" value="1"/>
</dbReference>
<organism evidence="4 5">
    <name type="scientific">Metabacillus arenae</name>
    <dbReference type="NCBI Taxonomy" id="2771434"/>
    <lineage>
        <taxon>Bacteria</taxon>
        <taxon>Bacillati</taxon>
        <taxon>Bacillota</taxon>
        <taxon>Bacilli</taxon>
        <taxon>Bacillales</taxon>
        <taxon>Bacillaceae</taxon>
        <taxon>Metabacillus</taxon>
    </lineage>
</organism>
<accession>A0A926NBS7</accession>
<keyword evidence="2 3" id="KW-0028">Amino-acid biosynthesis</keyword>
<dbReference type="Pfam" id="PF07736">
    <property type="entry name" value="CM_1"/>
    <property type="match status" value="1"/>
</dbReference>
<keyword evidence="5" id="KW-1185">Reference proteome</keyword>
<name>A0A926NBS7_9BACI</name>
<dbReference type="GO" id="GO:0008652">
    <property type="term" value="P:amino acid biosynthetic process"/>
    <property type="evidence" value="ECO:0007669"/>
    <property type="project" value="UniProtKB-UniRule"/>
</dbReference>
<dbReference type="EMBL" id="JACXAI010000001">
    <property type="protein sequence ID" value="MBD1378609.1"/>
    <property type="molecule type" value="Genomic_DNA"/>
</dbReference>
<comment type="catalytic activity">
    <reaction evidence="3">
        <text>chorismate = prephenate</text>
        <dbReference type="Rhea" id="RHEA:13897"/>
        <dbReference type="ChEBI" id="CHEBI:29748"/>
        <dbReference type="ChEBI" id="CHEBI:29934"/>
        <dbReference type="EC" id="5.4.99.5"/>
    </reaction>
</comment>
<protein>
    <recommendedName>
        <fullName evidence="1 3">chorismate mutase</fullName>
        <ecNumber evidence="1 3">5.4.99.5</ecNumber>
    </recommendedName>
</protein>
<evidence type="ECO:0000256" key="3">
    <source>
        <dbReference type="PROSITE-ProRule" id="PRU00514"/>
    </source>
</evidence>
<dbReference type="GO" id="GO:0009073">
    <property type="term" value="P:aromatic amino acid family biosynthetic process"/>
    <property type="evidence" value="ECO:0007669"/>
    <property type="project" value="UniProtKB-UniRule"/>
</dbReference>
<evidence type="ECO:0000313" key="5">
    <source>
        <dbReference type="Proteomes" id="UP000626844"/>
    </source>
</evidence>
<dbReference type="Proteomes" id="UP000626844">
    <property type="component" value="Unassembled WGS sequence"/>
</dbReference>
<dbReference type="RefSeq" id="WP_191154554.1">
    <property type="nucleotide sequence ID" value="NZ_JACXAI010000001.1"/>
</dbReference>
<dbReference type="PIRSF" id="PIRSF005965">
    <property type="entry name" value="Chor_mut_AroH"/>
    <property type="match status" value="1"/>
</dbReference>
<dbReference type="CDD" id="cd02185">
    <property type="entry name" value="AroH"/>
    <property type="match status" value="1"/>
</dbReference>
<evidence type="ECO:0000256" key="1">
    <source>
        <dbReference type="NCBIfam" id="TIGR01796"/>
    </source>
</evidence>
<dbReference type="AlphaFoldDB" id="A0A926NBS7"/>
<evidence type="ECO:0000313" key="4">
    <source>
        <dbReference type="EMBL" id="MBD1378609.1"/>
    </source>
</evidence>
<comment type="caution">
    <text evidence="4">The sequence shown here is derived from an EMBL/GenBank/DDBJ whole genome shotgun (WGS) entry which is preliminary data.</text>
</comment>
<dbReference type="InterPro" id="IPR035959">
    <property type="entry name" value="RutC-like_sf"/>
</dbReference>
<dbReference type="GO" id="GO:0004106">
    <property type="term" value="F:chorismate mutase activity"/>
    <property type="evidence" value="ECO:0007669"/>
    <property type="project" value="UniProtKB-UniRule"/>
</dbReference>
<keyword evidence="3 4" id="KW-0413">Isomerase</keyword>
<dbReference type="PROSITE" id="PS51167">
    <property type="entry name" value="CHORISMATE_MUT_1"/>
    <property type="match status" value="1"/>
</dbReference>
<feature type="binding site" evidence="2">
    <location>
        <position position="107"/>
    </location>
    <ligand>
        <name>prephenate</name>
        <dbReference type="ChEBI" id="CHEBI:29934"/>
    </ligand>
</feature>
<sequence>MIRGVRGATTVEKNNSEEILDATKQLLKQMIELNNIKPYDVAQILVSATSDVNSTFPAKALRSFDGWQYVPIMCMKEMDVPDGLARCIRVMMTINTDIDQKEIQHVYLKGAVLLRPDLSHS</sequence>
<feature type="binding site" evidence="2">
    <location>
        <position position="6"/>
    </location>
    <ligand>
        <name>prephenate</name>
        <dbReference type="ChEBI" id="CHEBI:29934"/>
    </ligand>
</feature>
<dbReference type="GO" id="GO:0046417">
    <property type="term" value="P:chorismate metabolic process"/>
    <property type="evidence" value="ECO:0007669"/>
    <property type="project" value="TreeGrafter"/>
</dbReference>
<evidence type="ECO:0000256" key="2">
    <source>
        <dbReference type="PIRSR" id="PIRSR005965-1"/>
    </source>
</evidence>
<proteinExistence type="predicted"/>